<dbReference type="InterPro" id="IPR050344">
    <property type="entry name" value="Peptidase_M1_aminopeptidases"/>
</dbReference>
<comment type="similarity">
    <text evidence="1">Belongs to the peptidase M1 family.</text>
</comment>
<evidence type="ECO:0000313" key="3">
    <source>
        <dbReference type="EMBL" id="GJJ10156.1"/>
    </source>
</evidence>
<protein>
    <recommendedName>
        <fullName evidence="2">ERAP1-like C-terminal domain-containing protein</fullName>
    </recommendedName>
</protein>
<dbReference type="Gene3D" id="1.25.50.20">
    <property type="match status" value="1"/>
</dbReference>
<evidence type="ECO:0000313" key="4">
    <source>
        <dbReference type="Proteomes" id="UP001050691"/>
    </source>
</evidence>
<dbReference type="InterPro" id="IPR024571">
    <property type="entry name" value="ERAP1-like_C_dom"/>
</dbReference>
<dbReference type="AlphaFoldDB" id="A0AAV5A696"/>
<dbReference type="GO" id="GO:0016020">
    <property type="term" value="C:membrane"/>
    <property type="evidence" value="ECO:0007669"/>
    <property type="project" value="TreeGrafter"/>
</dbReference>
<dbReference type="Pfam" id="PF11838">
    <property type="entry name" value="ERAP1_C"/>
    <property type="match status" value="1"/>
</dbReference>
<dbReference type="EMBL" id="BPWL01000005">
    <property type="protein sequence ID" value="GJJ10156.1"/>
    <property type="molecule type" value="Genomic_DNA"/>
</dbReference>
<dbReference type="GO" id="GO:0008270">
    <property type="term" value="F:zinc ion binding"/>
    <property type="evidence" value="ECO:0007669"/>
    <property type="project" value="TreeGrafter"/>
</dbReference>
<comment type="caution">
    <text evidence="3">The sequence shown here is derived from an EMBL/GenBank/DDBJ whole genome shotgun (WGS) entry which is preliminary data.</text>
</comment>
<dbReference type="Proteomes" id="UP001050691">
    <property type="component" value="Unassembled WGS sequence"/>
</dbReference>
<feature type="domain" description="ERAP1-like C-terminal" evidence="2">
    <location>
        <begin position="2"/>
        <end position="211"/>
    </location>
</feature>
<keyword evidence="4" id="KW-1185">Reference proteome</keyword>
<reference evidence="3" key="1">
    <citation type="submission" date="2021-10" db="EMBL/GenBank/DDBJ databases">
        <title>De novo Genome Assembly of Clathrus columnatus (Basidiomycota, Fungi) Using Illumina and Nanopore Sequence Data.</title>
        <authorList>
            <person name="Ogiso-Tanaka E."/>
            <person name="Itagaki H."/>
            <person name="Hosoya T."/>
            <person name="Hosaka K."/>
        </authorList>
    </citation>
    <scope>NUCLEOTIDE SEQUENCE</scope>
    <source>
        <strain evidence="3">MO-923</strain>
    </source>
</reference>
<accession>A0AAV5A696</accession>
<gene>
    <name evidence="3" type="ORF">Clacol_004382</name>
</gene>
<name>A0AAV5A696_9AGAM</name>
<evidence type="ECO:0000256" key="1">
    <source>
        <dbReference type="ARBA" id="ARBA00010136"/>
    </source>
</evidence>
<dbReference type="PANTHER" id="PTHR11533">
    <property type="entry name" value="PROTEASE M1 ZINC METALLOPROTEASE"/>
    <property type="match status" value="1"/>
</dbReference>
<evidence type="ECO:0000259" key="2">
    <source>
        <dbReference type="Pfam" id="PF11838"/>
    </source>
</evidence>
<organism evidence="3 4">
    <name type="scientific">Clathrus columnatus</name>
    <dbReference type="NCBI Taxonomy" id="1419009"/>
    <lineage>
        <taxon>Eukaryota</taxon>
        <taxon>Fungi</taxon>
        <taxon>Dikarya</taxon>
        <taxon>Basidiomycota</taxon>
        <taxon>Agaricomycotina</taxon>
        <taxon>Agaricomycetes</taxon>
        <taxon>Phallomycetidae</taxon>
        <taxon>Phallales</taxon>
        <taxon>Clathraceae</taxon>
        <taxon>Clathrus</taxon>
    </lineage>
</organism>
<dbReference type="GO" id="GO:0006508">
    <property type="term" value="P:proteolysis"/>
    <property type="evidence" value="ECO:0007669"/>
    <property type="project" value="TreeGrafter"/>
</dbReference>
<proteinExistence type="inferred from homology"/>
<dbReference type="PANTHER" id="PTHR11533:SF174">
    <property type="entry name" value="PUROMYCIN-SENSITIVE AMINOPEPTIDASE-RELATED"/>
    <property type="match status" value="1"/>
</dbReference>
<dbReference type="GO" id="GO:0042277">
    <property type="term" value="F:peptide binding"/>
    <property type="evidence" value="ECO:0007669"/>
    <property type="project" value="TreeGrafter"/>
</dbReference>
<sequence length="244" mass="28016">MVAPLVRKMGYEYPLGEQPDRVQLCTTVITTVASSGLTKTVRKLQEWFEIYLNTGSASHIPPDLIDPTFKVVTEYGGRREWEEMKKVFNNPSDPSTQTSALYAMCNTRDTVLIEENFDFILNSVPNHMIIYFFFGVATNDKIGKKVLSFLKKNYNQIFKKLDGTFLLSPLLHAISGALKTFQDAQELEDFFKDKDTSKINQSLFQVLDLVHARASWSERSNDDVKNWLKEWRKNNVVEKGVESK</sequence>
<dbReference type="GO" id="GO:0005737">
    <property type="term" value="C:cytoplasm"/>
    <property type="evidence" value="ECO:0007669"/>
    <property type="project" value="TreeGrafter"/>
</dbReference>
<dbReference type="GO" id="GO:0005615">
    <property type="term" value="C:extracellular space"/>
    <property type="evidence" value="ECO:0007669"/>
    <property type="project" value="TreeGrafter"/>
</dbReference>
<dbReference type="GO" id="GO:0070006">
    <property type="term" value="F:metalloaminopeptidase activity"/>
    <property type="evidence" value="ECO:0007669"/>
    <property type="project" value="TreeGrafter"/>
</dbReference>
<dbReference type="GO" id="GO:0043171">
    <property type="term" value="P:peptide catabolic process"/>
    <property type="evidence" value="ECO:0007669"/>
    <property type="project" value="TreeGrafter"/>
</dbReference>